<dbReference type="AlphaFoldDB" id="K8YBS7"/>
<dbReference type="EMBL" id="CP006694">
    <property type="protein sequence ID" value="EKT87000.1"/>
    <property type="molecule type" value="Genomic_DNA"/>
</dbReference>
<reference evidence="1 2" key="2">
    <citation type="journal article" date="2014" name="Emerg. Microbes Infect.">
        <title>Potential impact on kidney infection: a whole-genome analysis of Leptospira santarosai serovar Shermani.</title>
        <authorList>
            <person name="Chou L.F."/>
            <person name="Chen T.W."/>
            <person name="Ko Y.C."/>
            <person name="Pan M.J."/>
            <person name="Tian Y.C."/>
            <person name="Chiu C.H."/>
            <person name="Tang P."/>
            <person name="Hung C.C."/>
            <person name="Yang C.W."/>
        </authorList>
    </citation>
    <scope>NUCLEOTIDE SEQUENCE</scope>
    <source>
        <strain evidence="1 2">LT 821</strain>
    </source>
</reference>
<reference evidence="1 2" key="1">
    <citation type="journal article" date="2012" name="Gene">
        <title>Sequence of Leptospira santarosai serovar Shermani genome and prediction of virulence-associated genes.</title>
        <authorList>
            <person name="Chou L.F."/>
            <person name="Chen Y.T."/>
            <person name="Lu C.W."/>
            <person name="Ko Y.C."/>
            <person name="Tang C.Y."/>
            <person name="Pan M.J."/>
            <person name="Tian Y.C."/>
            <person name="Chiu C.H."/>
            <person name="Hung C.C."/>
            <person name="Yang C.W."/>
        </authorList>
    </citation>
    <scope>NUCLEOTIDE SEQUENCE [LARGE SCALE GENOMIC DNA]</scope>
    <source>
        <strain evidence="1">LT 821</strain>
    </source>
</reference>
<accession>K8YBS7</accession>
<evidence type="ECO:0000313" key="2">
    <source>
        <dbReference type="Proteomes" id="UP000035800"/>
    </source>
</evidence>
<sequence length="42" mass="5004">MIRSYHKRMTSFRSDSRNRFQKLKKIESIRLLSNGNSSTNSK</sequence>
<protein>
    <submittedName>
        <fullName evidence="1">Uncharacterized protein</fullName>
    </submittedName>
</protein>
<organism evidence="1 2">
    <name type="scientific">Leptospira santarosai serovar Shermani str. LT 821</name>
    <dbReference type="NCBI Taxonomy" id="758847"/>
    <lineage>
        <taxon>Bacteria</taxon>
        <taxon>Pseudomonadati</taxon>
        <taxon>Spirochaetota</taxon>
        <taxon>Spirochaetia</taxon>
        <taxon>Leptospirales</taxon>
        <taxon>Leptospiraceae</taxon>
        <taxon>Leptospira</taxon>
    </lineage>
</organism>
<dbReference type="KEGG" id="lst:LSS_09049"/>
<gene>
    <name evidence="1" type="ORF">LSS_09049</name>
</gene>
<proteinExistence type="predicted"/>
<name>K8YBS7_9LEPT</name>
<dbReference type="PATRIC" id="fig|758847.3.peg.1897"/>
<dbReference type="Proteomes" id="UP000035800">
    <property type="component" value="Chromosome I"/>
</dbReference>
<evidence type="ECO:0000313" key="1">
    <source>
        <dbReference type="EMBL" id="EKT87000.1"/>
    </source>
</evidence>